<dbReference type="PANTHER" id="PTHR43756">
    <property type="entry name" value="CHOLINE MONOOXYGENASE, CHLOROPLASTIC"/>
    <property type="match status" value="1"/>
</dbReference>
<dbReference type="InterPro" id="IPR015879">
    <property type="entry name" value="Ring_hydroxy_dOase_asu_C_dom"/>
</dbReference>
<evidence type="ECO:0000256" key="2">
    <source>
        <dbReference type="ARBA" id="ARBA00022714"/>
    </source>
</evidence>
<evidence type="ECO:0000313" key="11">
    <source>
        <dbReference type="Proteomes" id="UP000468901"/>
    </source>
</evidence>
<evidence type="ECO:0000313" key="10">
    <source>
        <dbReference type="EMBL" id="KAB7740401.1"/>
    </source>
</evidence>
<evidence type="ECO:0000256" key="6">
    <source>
        <dbReference type="ARBA" id="ARBA00023004"/>
    </source>
</evidence>
<evidence type="ECO:0000256" key="1">
    <source>
        <dbReference type="ARBA" id="ARBA00008751"/>
    </source>
</evidence>
<dbReference type="SUPFAM" id="SSF55961">
    <property type="entry name" value="Bet v1-like"/>
    <property type="match status" value="1"/>
</dbReference>
<comment type="caution">
    <text evidence="10">The sequence shown here is derived from an EMBL/GenBank/DDBJ whole genome shotgun (WGS) entry which is preliminary data.</text>
</comment>
<dbReference type="InterPro" id="IPR017941">
    <property type="entry name" value="Rieske_2Fe-2S"/>
</dbReference>
<dbReference type="Gene3D" id="3.90.380.10">
    <property type="entry name" value="Naphthalene 1,2-dioxygenase Alpha Subunit, Chain A, domain 1"/>
    <property type="match status" value="1"/>
</dbReference>
<evidence type="ECO:0000256" key="3">
    <source>
        <dbReference type="ARBA" id="ARBA00022723"/>
    </source>
</evidence>
<dbReference type="Pfam" id="PF00848">
    <property type="entry name" value="Ring_hydroxyl_A"/>
    <property type="match status" value="1"/>
</dbReference>
<keyword evidence="11" id="KW-1185">Reference proteome</keyword>
<dbReference type="PRINTS" id="PR00090">
    <property type="entry name" value="RNGDIOXGNASE"/>
</dbReference>
<proteinExistence type="inferred from homology"/>
<evidence type="ECO:0000256" key="4">
    <source>
        <dbReference type="ARBA" id="ARBA00022964"/>
    </source>
</evidence>
<dbReference type="Pfam" id="PF00355">
    <property type="entry name" value="Rieske"/>
    <property type="match status" value="1"/>
</dbReference>
<organism evidence="10 11">
    <name type="scientific">Parvibaculum sedimenti</name>
    <dbReference type="NCBI Taxonomy" id="2608632"/>
    <lineage>
        <taxon>Bacteria</taxon>
        <taxon>Pseudomonadati</taxon>
        <taxon>Pseudomonadota</taxon>
        <taxon>Alphaproteobacteria</taxon>
        <taxon>Hyphomicrobiales</taxon>
        <taxon>Parvibaculaceae</taxon>
        <taxon>Parvibaculum</taxon>
    </lineage>
</organism>
<evidence type="ECO:0000259" key="9">
    <source>
        <dbReference type="PROSITE" id="PS51296"/>
    </source>
</evidence>
<dbReference type="PROSITE" id="PS51296">
    <property type="entry name" value="RIESKE"/>
    <property type="match status" value="1"/>
</dbReference>
<dbReference type="CDD" id="cd08879">
    <property type="entry name" value="RHO_alpha_C_AntDO-like"/>
    <property type="match status" value="1"/>
</dbReference>
<dbReference type="InterPro" id="IPR036922">
    <property type="entry name" value="Rieske_2Fe-2S_sf"/>
</dbReference>
<dbReference type="EMBL" id="WESC01000006">
    <property type="protein sequence ID" value="KAB7740401.1"/>
    <property type="molecule type" value="Genomic_DNA"/>
</dbReference>
<dbReference type="PANTHER" id="PTHR43756:SF1">
    <property type="entry name" value="3-PHENYLPROPIONATE_CINNAMIC ACID DIOXYGENASE SUBUNIT ALPHA"/>
    <property type="match status" value="1"/>
</dbReference>
<protein>
    <submittedName>
        <fullName evidence="10">Rieske 2Fe-2S domain-containing protein</fullName>
    </submittedName>
</protein>
<dbReference type="GO" id="GO:0051213">
    <property type="term" value="F:dioxygenase activity"/>
    <property type="evidence" value="ECO:0007669"/>
    <property type="project" value="UniProtKB-KW"/>
</dbReference>
<dbReference type="GO" id="GO:0051537">
    <property type="term" value="F:2 iron, 2 sulfur cluster binding"/>
    <property type="evidence" value="ECO:0007669"/>
    <property type="project" value="UniProtKB-KW"/>
</dbReference>
<gene>
    <name evidence="10" type="ORF">F2P47_07685</name>
</gene>
<keyword evidence="5" id="KW-0560">Oxidoreductase</keyword>
<evidence type="ECO:0000256" key="5">
    <source>
        <dbReference type="ARBA" id="ARBA00023002"/>
    </source>
</evidence>
<reference evidence="10 11" key="1">
    <citation type="submission" date="2019-09" db="EMBL/GenBank/DDBJ databases">
        <title>Parvibaculum sedimenti sp. nov., isolated from sediment.</title>
        <authorList>
            <person name="Wang Y."/>
        </authorList>
    </citation>
    <scope>NUCLEOTIDE SEQUENCE [LARGE SCALE GENOMIC DNA]</scope>
    <source>
        <strain evidence="10 11">HXT-9</strain>
    </source>
</reference>
<dbReference type="RefSeq" id="WP_152215766.1">
    <property type="nucleotide sequence ID" value="NZ_WESC01000006.1"/>
</dbReference>
<evidence type="ECO:0000256" key="8">
    <source>
        <dbReference type="ARBA" id="ARBA00023027"/>
    </source>
</evidence>
<evidence type="ECO:0000256" key="7">
    <source>
        <dbReference type="ARBA" id="ARBA00023014"/>
    </source>
</evidence>
<dbReference type="InterPro" id="IPR015881">
    <property type="entry name" value="ARHD_Rieske_2Fe_2S"/>
</dbReference>
<dbReference type="Proteomes" id="UP000468901">
    <property type="component" value="Unassembled WGS sequence"/>
</dbReference>
<dbReference type="AlphaFoldDB" id="A0A6N6VIR8"/>
<keyword evidence="4" id="KW-0223">Dioxygenase</keyword>
<name>A0A6N6VIR8_9HYPH</name>
<keyword evidence="2" id="KW-0001">2Fe-2S</keyword>
<dbReference type="InterPro" id="IPR001663">
    <property type="entry name" value="Rng_hydr_dOase-A"/>
</dbReference>
<sequence length="470" mass="52788">MSTSGASNSFDHIRQSLDSCLVEDPSSGRFMLDRAIFTDPKLFDLEMKHIFERNWVFLAHESQLVNESAFLTLTIGRQSVLLTRNRSGELKCFINACTHRGARLCREKRGRRTTFTCPFHGWTFSNDGVLLNVTDEENGAYPEHFDRSDLGLSEVGRLESYKGFIFASLSADVPPLSDYLAGAKTFIDLMVDQSPEGKLEIIRGVGRYTYRGNWKMQTENGLDGYHVPTVHSNYLLTVANRMTGGSANPTKSANVSAWMKTDQGGFFSFDHGHALIWNASASSPSRPSFEFVDQYKQKFGEERTRWMTETTRNLLLFPNVFLMDQVSTQVRIVRPISVDETEITTYCIAPVGESARARAMRIRQYEDFFNASGMATPDDLAEFNNCQIAYGRDGGRYNDLSRGATRGVQGSGKFGKGLDIDATLSSVNVADEGLFVTMHKEWIERMKHAIAQERAEASLTRENDHSRAAE</sequence>
<comment type="similarity">
    <text evidence="1">Belongs to the bacterial ring-hydroxylating dioxygenase alpha subunit family.</text>
</comment>
<dbReference type="GO" id="GO:0005506">
    <property type="term" value="F:iron ion binding"/>
    <property type="evidence" value="ECO:0007669"/>
    <property type="project" value="InterPro"/>
</dbReference>
<keyword evidence="3" id="KW-0479">Metal-binding</keyword>
<dbReference type="Gene3D" id="2.102.10.10">
    <property type="entry name" value="Rieske [2Fe-2S] iron-sulphur domain"/>
    <property type="match status" value="1"/>
</dbReference>
<keyword evidence="8" id="KW-0520">NAD</keyword>
<keyword evidence="6" id="KW-0408">Iron</keyword>
<dbReference type="PROSITE" id="PS00570">
    <property type="entry name" value="RING_HYDROXYL_ALPHA"/>
    <property type="match status" value="1"/>
</dbReference>
<accession>A0A6N6VIR8</accession>
<keyword evidence="7" id="KW-0411">Iron-sulfur</keyword>
<dbReference type="SUPFAM" id="SSF50022">
    <property type="entry name" value="ISP domain"/>
    <property type="match status" value="1"/>
</dbReference>
<feature type="domain" description="Rieske" evidence="9">
    <location>
        <begin position="56"/>
        <end position="153"/>
    </location>
</feature>